<dbReference type="GO" id="GO:0070006">
    <property type="term" value="F:metalloaminopeptidase activity"/>
    <property type="evidence" value="ECO:0007669"/>
    <property type="project" value="InterPro"/>
</dbReference>
<sequence length="1630" mass="179551">MATSTASLSTVPGIEAGDGTVSTGAGGEGDIGEVAVAAASRTLAASFTQALPAEGSAALKPWDHLRRLVEARHHSSHFGSASTGTGQSIAGSSSRSSALHYSSLLKQIRGDAPPGADGKLERPRLDQDVAVEAHARLDRSLAEAWEEHSQAPLDFARNAFLHRTKIYEAFLAHTSGTSHSALRLFSSLEDKLLRLKSSQASLPPAFELLQLLDPAMYSFKEPPITFWDAYFEFTRVAGTHCLEYVMETASGFIKKRDFCTSAWLLAPFPQLKPLACSGSLVAVHCPCCYRPGKPFCDDCDPKGSADRLQGLRALLKAHELDAYIVTSEDAHGSEYVASADERRSFLTGFSGSAGSAIVTEKQALLWTDSRYFLQAEKQLAGTEWVLMRQFQPSVPSLADWVRSNLNGKCVGVDPRFVPAEVAKEWTSKWGSHVCLKEVKANLVDAIWTTRPDDPCNPVELHPLDLAGESVPQKIRRVREAVDKEGANVCVVSALDQIAWLFNLRGSDIEYNPLFFSYAAIFPDRVLLFLRGVEEGGNGLCAEVQASLAEAGVTVRPYMSFFDELPNELGPEDKVFLDSSFCSLATLSMVKPELRVHGLSPIERFKASKNAVEISGIKKACKRDSIALCELFAKLRRTLCRPNQDETPPTEFDVCQMMQELRRKQQLYVGDSFHTISSVGSNSAVVHYQPERDNSKVLQKSEIYLIDTGAQYKDGTTDVTRTVHFGNPSAEQKRIYTRVLQGHLSLAKAVFPEGTPGLLLDAYARGPLWQDGLQYGHGTGHGIGAYLNVHEGPAQIGGGSVPGDQILASERRRRLFLQPIVAGSLLSDEPGCYKEGEFGVRIESDILAVPATMPYKMANFLKFECLTLVPMCRELVEVSLLSPAELTWLNEYHALVWAELSEVWPEGAEPRTWLWDATRPLHSVVLLCWEEFRRDVESLQQLLDTLWKSYTQETLRDSTKVGDLLVDFWVEVLNYRLSAAGWISKVVVEQAASVPSQQQQRRQVRQEQQKRLKERKHREQEIREQDDRNADSPAVEPEVQEAAESQVEVAADVLDQVTSHSILYVMRPNLPLVDSRTLLSSLHSLPQLRQAQAALEHSYDLDLARCYYTVRCAMYLVESCVEGGSETGGALPGHKVIEDGIHELDSLISSIERDHMKVSVFLFISSLCFARHHHLSSSRTTPNAAHAANFLVPPGVLLSLLVLLRHHLQPLAASGPSAELETIQQLQLFAQETIWRIFICLKDYIIYSQLAVPGGFVSLAPSQRTGDLGIAEGTAREWAAAVGAVIVGDMDILGGLQGAAAEGAAGKGVSGLEAGELHPLRQLCTPMEVPLSLLPSTFIPRMLACPATLLQRSLKMNDYALSWQLLNHFPALQGDHVEMAVRIAEQFKELRQLLETRDKPAVQEEEESESKVSSDVSGLDQQLEEELEACLAKLAETLPAAQGESGAQHVLGWLSRPLLAFYVLVDLAVSAAPFSQMSTFLLKKATHWLVAEEVGPGVEPVVADAMRSFFQTWVERLCVLIEVRPELRDRASLASIILGIETLPSEPALLKSHLNRLHTQRHAILSLVESVDLVKKGQTSASQRTLVDFLSSAITSLNREEEDSSKAHPLVSVARSLEYNIFFNDGADYMT</sequence>
<dbReference type="Pfam" id="PF00557">
    <property type="entry name" value="Peptidase_M24"/>
    <property type="match status" value="1"/>
</dbReference>
<feature type="region of interest" description="Disordered" evidence="6">
    <location>
        <begin position="1"/>
        <end position="25"/>
    </location>
</feature>
<accession>A0A813BNF8</accession>
<dbReference type="GO" id="GO:0046872">
    <property type="term" value="F:metal ion binding"/>
    <property type="evidence" value="ECO:0007669"/>
    <property type="project" value="UniProtKB-KW"/>
</dbReference>
<evidence type="ECO:0000256" key="5">
    <source>
        <dbReference type="ARBA" id="ARBA00023211"/>
    </source>
</evidence>
<dbReference type="InterPro" id="IPR000994">
    <property type="entry name" value="Pept_M24"/>
</dbReference>
<dbReference type="GO" id="GO:0005737">
    <property type="term" value="C:cytoplasm"/>
    <property type="evidence" value="ECO:0007669"/>
    <property type="project" value="UniProtKB-ARBA"/>
</dbReference>
<evidence type="ECO:0000259" key="8">
    <source>
        <dbReference type="Pfam" id="PF01321"/>
    </source>
</evidence>
<dbReference type="FunFam" id="3.90.230.10:FF:000007">
    <property type="entry name" value="Xaa-Pro aminopeptidase P"/>
    <property type="match status" value="1"/>
</dbReference>
<evidence type="ECO:0000259" key="9">
    <source>
        <dbReference type="Pfam" id="PF16188"/>
    </source>
</evidence>
<proteinExistence type="inferred from homology"/>
<protein>
    <submittedName>
        <fullName evidence="10">Ampp protein</fullName>
    </submittedName>
</protein>
<reference evidence="10" key="1">
    <citation type="submission" date="2021-02" db="EMBL/GenBank/DDBJ databases">
        <authorList>
            <person name="Dougan E. K."/>
            <person name="Rhodes N."/>
            <person name="Thang M."/>
            <person name="Chan C."/>
        </authorList>
    </citation>
    <scope>NUCLEOTIDE SEQUENCE</scope>
</reference>
<dbReference type="InterPro" id="IPR000587">
    <property type="entry name" value="Creatinase_N"/>
</dbReference>
<feature type="domain" description="Peptidase M24 C-terminal" evidence="9">
    <location>
        <begin position="858"/>
        <end position="920"/>
    </location>
</feature>
<dbReference type="Pfam" id="PF16189">
    <property type="entry name" value="Creatinase_N_2"/>
    <property type="match status" value="1"/>
</dbReference>
<organism evidence="10 11">
    <name type="scientific">Symbiodinium necroappetens</name>
    <dbReference type="NCBI Taxonomy" id="1628268"/>
    <lineage>
        <taxon>Eukaryota</taxon>
        <taxon>Sar</taxon>
        <taxon>Alveolata</taxon>
        <taxon>Dinophyceae</taxon>
        <taxon>Suessiales</taxon>
        <taxon>Symbiodiniaceae</taxon>
        <taxon>Symbiodinium</taxon>
    </lineage>
</organism>
<feature type="compositionally biased region" description="Basic and acidic residues" evidence="6">
    <location>
        <begin position="1003"/>
        <end position="1029"/>
    </location>
</feature>
<dbReference type="Pfam" id="PF16188">
    <property type="entry name" value="Peptidase_M24_C"/>
    <property type="match status" value="1"/>
</dbReference>
<evidence type="ECO:0000259" key="7">
    <source>
        <dbReference type="Pfam" id="PF00557"/>
    </source>
</evidence>
<evidence type="ECO:0000256" key="4">
    <source>
        <dbReference type="ARBA" id="ARBA00022801"/>
    </source>
</evidence>
<dbReference type="SUPFAM" id="SSF53092">
    <property type="entry name" value="Creatinase/prolidase N-terminal domain"/>
    <property type="match status" value="1"/>
</dbReference>
<feature type="domain" description="Creatinase N-terminal" evidence="8">
    <location>
        <begin position="307"/>
        <end position="430"/>
    </location>
</feature>
<keyword evidence="5" id="KW-0464">Manganese</keyword>
<feature type="domain" description="Peptidase M24" evidence="7">
    <location>
        <begin position="615"/>
        <end position="846"/>
    </location>
</feature>
<evidence type="ECO:0000256" key="6">
    <source>
        <dbReference type="SAM" id="MobiDB-lite"/>
    </source>
</evidence>
<dbReference type="InterPro" id="IPR029149">
    <property type="entry name" value="Creatin/AminoP/Spt16_N"/>
</dbReference>
<dbReference type="Gene3D" id="3.90.230.10">
    <property type="entry name" value="Creatinase/methionine aminopeptidase superfamily"/>
    <property type="match status" value="1"/>
</dbReference>
<dbReference type="FunFam" id="3.40.350.10:FF:000003">
    <property type="entry name" value="Xaa-pro aminopeptidase P"/>
    <property type="match status" value="1"/>
</dbReference>
<dbReference type="SUPFAM" id="SSF55920">
    <property type="entry name" value="Creatinase/aminopeptidase"/>
    <property type="match status" value="1"/>
</dbReference>
<keyword evidence="3" id="KW-0479">Metal-binding</keyword>
<dbReference type="Gene3D" id="3.40.350.10">
    <property type="entry name" value="Creatinase/prolidase N-terminal domain"/>
    <property type="match status" value="2"/>
</dbReference>
<keyword evidence="4" id="KW-0378">Hydrolase</keyword>
<feature type="compositionally biased region" description="Polar residues" evidence="6">
    <location>
        <begin position="1"/>
        <end position="10"/>
    </location>
</feature>
<evidence type="ECO:0000256" key="2">
    <source>
        <dbReference type="ARBA" id="ARBA00008766"/>
    </source>
</evidence>
<dbReference type="Pfam" id="PF01321">
    <property type="entry name" value="Creatinase_N"/>
    <property type="match status" value="1"/>
</dbReference>
<dbReference type="OrthoDB" id="9995434at2759"/>
<dbReference type="PANTHER" id="PTHR43763">
    <property type="entry name" value="XAA-PRO AMINOPEPTIDASE 1"/>
    <property type="match status" value="1"/>
</dbReference>
<feature type="region of interest" description="Disordered" evidence="6">
    <location>
        <begin position="1397"/>
        <end position="1417"/>
    </location>
</feature>
<comment type="cofactor">
    <cofactor evidence="1">
        <name>Mn(2+)</name>
        <dbReference type="ChEBI" id="CHEBI:29035"/>
    </cofactor>
</comment>
<evidence type="ECO:0000313" key="10">
    <source>
        <dbReference type="EMBL" id="CAE7913060.1"/>
    </source>
</evidence>
<dbReference type="PANTHER" id="PTHR43763:SF6">
    <property type="entry name" value="XAA-PRO AMINOPEPTIDASE 1"/>
    <property type="match status" value="1"/>
</dbReference>
<evidence type="ECO:0000313" key="11">
    <source>
        <dbReference type="Proteomes" id="UP000601435"/>
    </source>
</evidence>
<dbReference type="InterPro" id="IPR033740">
    <property type="entry name" value="Pept_M24B"/>
</dbReference>
<evidence type="ECO:0000256" key="3">
    <source>
        <dbReference type="ARBA" id="ARBA00022723"/>
    </source>
</evidence>
<feature type="region of interest" description="Disordered" evidence="6">
    <location>
        <begin position="996"/>
        <end position="1039"/>
    </location>
</feature>
<dbReference type="InterPro" id="IPR050422">
    <property type="entry name" value="X-Pro_aminopeptidase_P"/>
</dbReference>
<gene>
    <name evidence="10" type="primary">ampp</name>
    <name evidence="10" type="ORF">SNEC2469_LOCUS31165</name>
</gene>
<feature type="non-terminal residue" evidence="10">
    <location>
        <position position="1"/>
    </location>
</feature>
<comment type="similarity">
    <text evidence="2">Belongs to the peptidase M24B family.</text>
</comment>
<name>A0A813BNF8_9DINO</name>
<dbReference type="CDD" id="cd01085">
    <property type="entry name" value="APP"/>
    <property type="match status" value="1"/>
</dbReference>
<dbReference type="InterPro" id="IPR036005">
    <property type="entry name" value="Creatinase/aminopeptidase-like"/>
</dbReference>
<dbReference type="Proteomes" id="UP000601435">
    <property type="component" value="Unassembled WGS sequence"/>
</dbReference>
<evidence type="ECO:0000256" key="1">
    <source>
        <dbReference type="ARBA" id="ARBA00001936"/>
    </source>
</evidence>
<comment type="caution">
    <text evidence="10">The sequence shown here is derived from an EMBL/GenBank/DDBJ whole genome shotgun (WGS) entry which is preliminary data.</text>
</comment>
<dbReference type="InterPro" id="IPR032416">
    <property type="entry name" value="Peptidase_M24_C"/>
</dbReference>
<dbReference type="EMBL" id="CAJNJA010074586">
    <property type="protein sequence ID" value="CAE7913060.1"/>
    <property type="molecule type" value="Genomic_DNA"/>
</dbReference>
<keyword evidence="11" id="KW-1185">Reference proteome</keyword>